<dbReference type="EMBL" id="BAAAUD010000098">
    <property type="protein sequence ID" value="GAA2970667.1"/>
    <property type="molecule type" value="Genomic_DNA"/>
</dbReference>
<evidence type="ECO:0000313" key="6">
    <source>
        <dbReference type="EMBL" id="GAA2970667.1"/>
    </source>
</evidence>
<evidence type="ECO:0000256" key="1">
    <source>
        <dbReference type="ARBA" id="ARBA00005187"/>
    </source>
</evidence>
<dbReference type="Gene3D" id="3.40.50.620">
    <property type="entry name" value="HUPs"/>
    <property type="match status" value="1"/>
</dbReference>
<evidence type="ECO:0000313" key="7">
    <source>
        <dbReference type="Proteomes" id="UP001500403"/>
    </source>
</evidence>
<dbReference type="SUPFAM" id="SSF52402">
    <property type="entry name" value="Adenine nucleotide alpha hydrolases-like"/>
    <property type="match status" value="1"/>
</dbReference>
<dbReference type="EC" id="6.3.5.4" evidence="2"/>
<dbReference type="Pfam" id="PF00733">
    <property type="entry name" value="Asn_synthase"/>
    <property type="match status" value="1"/>
</dbReference>
<dbReference type="PANTHER" id="PTHR43284">
    <property type="entry name" value="ASPARAGINE SYNTHETASE (GLUTAMINE-HYDROLYZING)"/>
    <property type="match status" value="1"/>
</dbReference>
<proteinExistence type="predicted"/>
<evidence type="ECO:0000259" key="5">
    <source>
        <dbReference type="Pfam" id="PF00733"/>
    </source>
</evidence>
<sequence>MTAVRSFHPSPRWFAAFPDTDAVADHAARARATSAREIAHASGRPWLLGNWAPGDVMTATRGPSRLAVIGEHAVTAGQADRAAVAASPEELDRFADTWPGSHHVIASLAGEVVVRGPVSGVRALFHAGARGARGGRIASDRADVLADLVDAELDKGRLAVQLLSPGMLHPLTAQTVWRDIDVVPGDQRLVLDRAGHARTSRRWSPPESRLPLAEGARYLRDALSDAVAVRIGGHDLLSADLGGVDSTAVVCTAARAGAELVAYTAALHDVLGDDVDYARRTVQALGTVEHHVVAAPEVPLTFDRVDALDDVLDTPSLYAVNRHRRMYIVERAAERGSVVHLSGMGGDELLGGAPARVHQMFARHPRTAWRHARGFTAKHRWSRRQALRQLIDRRSYATWLRQVAAGLTLPQPAASVPMFTWGTPPRLPPWATAEAVEAVREEIRGQAAQAQSLGDGHGVHRELAGMHSVARFARHVRQMSEPLGIAFTAPYYDDRIVEIALAVRDGERVTPWRYKPLIAEATRGVVPEVSRGRTTKAHAALEEETGLRAHRPSLLALCENPRLARLGLIDPDTLRQWCVRPLAADMESALLHPTIGCEVWLRSREKPRPQPVRNDRH</sequence>
<dbReference type="Proteomes" id="UP001500403">
    <property type="component" value="Unassembled WGS sequence"/>
</dbReference>
<keyword evidence="7" id="KW-1185">Reference proteome</keyword>
<accession>A0ABN3XPU3</accession>
<comment type="catalytic activity">
    <reaction evidence="4">
        <text>L-aspartate + L-glutamine + ATP + H2O = L-asparagine + L-glutamate + AMP + diphosphate + H(+)</text>
        <dbReference type="Rhea" id="RHEA:12228"/>
        <dbReference type="ChEBI" id="CHEBI:15377"/>
        <dbReference type="ChEBI" id="CHEBI:15378"/>
        <dbReference type="ChEBI" id="CHEBI:29985"/>
        <dbReference type="ChEBI" id="CHEBI:29991"/>
        <dbReference type="ChEBI" id="CHEBI:30616"/>
        <dbReference type="ChEBI" id="CHEBI:33019"/>
        <dbReference type="ChEBI" id="CHEBI:58048"/>
        <dbReference type="ChEBI" id="CHEBI:58359"/>
        <dbReference type="ChEBI" id="CHEBI:456215"/>
        <dbReference type="EC" id="6.3.5.4"/>
    </reaction>
</comment>
<protein>
    <recommendedName>
        <fullName evidence="2">asparagine synthase (glutamine-hydrolyzing)</fullName>
        <ecNumber evidence="2">6.3.5.4</ecNumber>
    </recommendedName>
</protein>
<comment type="pathway">
    <text evidence="1">Amino-acid biosynthesis; L-asparagine biosynthesis; L-asparagine from L-aspartate (L-Gln route): step 1/1.</text>
</comment>
<evidence type="ECO:0000256" key="2">
    <source>
        <dbReference type="ARBA" id="ARBA00012737"/>
    </source>
</evidence>
<dbReference type="InterPro" id="IPR014729">
    <property type="entry name" value="Rossmann-like_a/b/a_fold"/>
</dbReference>
<keyword evidence="3" id="KW-0061">Asparagine biosynthesis</keyword>
<organism evidence="6 7">
    <name type="scientific">Streptomyces enissocaesilis</name>
    <dbReference type="NCBI Taxonomy" id="332589"/>
    <lineage>
        <taxon>Bacteria</taxon>
        <taxon>Bacillati</taxon>
        <taxon>Actinomycetota</taxon>
        <taxon>Actinomycetes</taxon>
        <taxon>Kitasatosporales</taxon>
        <taxon>Streptomycetaceae</taxon>
        <taxon>Streptomyces</taxon>
        <taxon>Streptomyces rochei group</taxon>
    </lineage>
</organism>
<dbReference type="CDD" id="cd01991">
    <property type="entry name" value="Asn_synthase_B_C"/>
    <property type="match status" value="1"/>
</dbReference>
<dbReference type="PANTHER" id="PTHR43284:SF1">
    <property type="entry name" value="ASPARAGINE SYNTHETASE"/>
    <property type="match status" value="1"/>
</dbReference>
<name>A0ABN3XPU3_9ACTN</name>
<dbReference type="InterPro" id="IPR051786">
    <property type="entry name" value="ASN_synthetase/amidase"/>
</dbReference>
<comment type="caution">
    <text evidence="6">The sequence shown here is derived from an EMBL/GenBank/DDBJ whole genome shotgun (WGS) entry which is preliminary data.</text>
</comment>
<evidence type="ECO:0000256" key="4">
    <source>
        <dbReference type="ARBA" id="ARBA00048741"/>
    </source>
</evidence>
<keyword evidence="3" id="KW-0028">Amino-acid biosynthesis</keyword>
<reference evidence="6 7" key="1">
    <citation type="journal article" date="2019" name="Int. J. Syst. Evol. Microbiol.">
        <title>The Global Catalogue of Microorganisms (GCM) 10K type strain sequencing project: providing services to taxonomists for standard genome sequencing and annotation.</title>
        <authorList>
            <consortium name="The Broad Institute Genomics Platform"/>
            <consortium name="The Broad Institute Genome Sequencing Center for Infectious Disease"/>
            <person name="Wu L."/>
            <person name="Ma J."/>
        </authorList>
    </citation>
    <scope>NUCLEOTIDE SEQUENCE [LARGE SCALE GENOMIC DNA]</scope>
    <source>
        <strain evidence="6 7">JCM 9088</strain>
    </source>
</reference>
<evidence type="ECO:0000256" key="3">
    <source>
        <dbReference type="ARBA" id="ARBA00022888"/>
    </source>
</evidence>
<dbReference type="RefSeq" id="WP_344500236.1">
    <property type="nucleotide sequence ID" value="NZ_BAAAUD010000098.1"/>
</dbReference>
<gene>
    <name evidence="6" type="ORF">GCM10010446_64440</name>
</gene>
<dbReference type="InterPro" id="IPR001962">
    <property type="entry name" value="Asn_synthase"/>
</dbReference>
<feature type="domain" description="Asparagine synthetase" evidence="5">
    <location>
        <begin position="219"/>
        <end position="602"/>
    </location>
</feature>